<feature type="domain" description="Aminoglycoside phosphotransferase" evidence="3">
    <location>
        <begin position="48"/>
        <end position="275"/>
    </location>
</feature>
<evidence type="ECO:0000256" key="2">
    <source>
        <dbReference type="ARBA" id="ARBA00022840"/>
    </source>
</evidence>
<protein>
    <submittedName>
        <fullName evidence="4">Aminoglycoside phosphotransferase family protein</fullName>
    </submittedName>
</protein>
<reference evidence="5" key="1">
    <citation type="journal article" date="2019" name="Int. J. Syst. Evol. Microbiol.">
        <title>The Global Catalogue of Microorganisms (GCM) 10K type strain sequencing project: providing services to taxonomists for standard genome sequencing and annotation.</title>
        <authorList>
            <consortium name="The Broad Institute Genomics Platform"/>
            <consortium name="The Broad Institute Genome Sequencing Center for Infectious Disease"/>
            <person name="Wu L."/>
            <person name="Ma J."/>
        </authorList>
    </citation>
    <scope>NUCLEOTIDE SEQUENCE [LARGE SCALE GENOMIC DNA]</scope>
    <source>
        <strain evidence="5">CCUG 49452</strain>
    </source>
</reference>
<dbReference type="SUPFAM" id="SSF56112">
    <property type="entry name" value="Protein kinase-like (PK-like)"/>
    <property type="match status" value="1"/>
</dbReference>
<dbReference type="InterPro" id="IPR011009">
    <property type="entry name" value="Kinase-like_dom_sf"/>
</dbReference>
<evidence type="ECO:0000313" key="4">
    <source>
        <dbReference type="EMBL" id="MFC4789066.1"/>
    </source>
</evidence>
<accession>A0ABV9QE78</accession>
<gene>
    <name evidence="4" type="ORF">ACFO6X_08750</name>
</gene>
<dbReference type="Gene3D" id="3.90.1200.10">
    <property type="match status" value="1"/>
</dbReference>
<name>A0ABV9QE78_9BURK</name>
<sequence length="374" mass="41973">MSHPSSPPACTPAVALSSSVTWAEPARHAAFVAWLTPLVDLHQLLPDTLRPASADASFRRYLRLDTATGSSCIVMDAPPDKENCQPFVQVQALMQQAGLSVPNILAWEQSHGFMLLSDLGQHTVIEKLHPEHPQDAYAWYQQATDTLLQWQLASRPGVLPAYDEAVLRRELALFPDWYVAQHRALTLDDKQQALLTQTFDCIVAENLSVPSVFVHRDFMMRNLMAPTTAGGPLGVLDFQDALYGPITYDIASLLRDAFISWEEDFILDITVRYWEKARKAGLLGAQSASGWGADFGEFYRSVEWMGLQRHLKVAGIFARLTLRDGKPKYLADAPRFIHYIRSTTQRYRELLPFSRLIDQIEGTQAPVGYAFGRV</sequence>
<dbReference type="Pfam" id="PF01636">
    <property type="entry name" value="APH"/>
    <property type="match status" value="1"/>
</dbReference>
<dbReference type="Proteomes" id="UP001596001">
    <property type="component" value="Unassembled WGS sequence"/>
</dbReference>
<evidence type="ECO:0000256" key="1">
    <source>
        <dbReference type="ARBA" id="ARBA00022741"/>
    </source>
</evidence>
<evidence type="ECO:0000259" key="3">
    <source>
        <dbReference type="Pfam" id="PF01636"/>
    </source>
</evidence>
<dbReference type="InterPro" id="IPR002575">
    <property type="entry name" value="Aminoglycoside_PTrfase"/>
</dbReference>
<evidence type="ECO:0000313" key="5">
    <source>
        <dbReference type="Proteomes" id="UP001596001"/>
    </source>
</evidence>
<dbReference type="PANTHER" id="PTHR33540:SF1">
    <property type="entry name" value="N-ACETYLMURAMATE_N-ACETYLGLUCOSAMINE KINASE"/>
    <property type="match status" value="1"/>
</dbReference>
<dbReference type="RefSeq" id="WP_382432099.1">
    <property type="nucleotide sequence ID" value="NZ_JBHSHJ010000005.1"/>
</dbReference>
<keyword evidence="1" id="KW-0547">Nucleotide-binding</keyword>
<proteinExistence type="predicted"/>
<keyword evidence="2" id="KW-0067">ATP-binding</keyword>
<comment type="caution">
    <text evidence="4">The sequence shown here is derived from an EMBL/GenBank/DDBJ whole genome shotgun (WGS) entry which is preliminary data.</text>
</comment>
<organism evidence="4 5">
    <name type="scientific">Giesbergeria sinuosa</name>
    <dbReference type="NCBI Taxonomy" id="80883"/>
    <lineage>
        <taxon>Bacteria</taxon>
        <taxon>Pseudomonadati</taxon>
        <taxon>Pseudomonadota</taxon>
        <taxon>Betaproteobacteria</taxon>
        <taxon>Burkholderiales</taxon>
        <taxon>Comamonadaceae</taxon>
        <taxon>Giesbergeria</taxon>
    </lineage>
</organism>
<dbReference type="EMBL" id="JBHSHJ010000005">
    <property type="protein sequence ID" value="MFC4789066.1"/>
    <property type="molecule type" value="Genomic_DNA"/>
</dbReference>
<dbReference type="PANTHER" id="PTHR33540">
    <property type="entry name" value="TRNA THREONYLCARBAMOYLADENOSINE BIOSYNTHESIS PROTEIN TSAE"/>
    <property type="match status" value="1"/>
</dbReference>
<keyword evidence="5" id="KW-1185">Reference proteome</keyword>
<dbReference type="Gene3D" id="3.30.200.20">
    <property type="entry name" value="Phosphorylase Kinase, domain 1"/>
    <property type="match status" value="1"/>
</dbReference>